<feature type="domain" description="DDE Tnp4" evidence="3">
    <location>
        <begin position="2"/>
        <end position="127"/>
    </location>
</feature>
<proteinExistence type="predicted"/>
<comment type="caution">
    <text evidence="4">The sequence shown here is derived from an EMBL/GenBank/DDBJ whole genome shotgun (WGS) entry which is preliminary data.</text>
</comment>
<organism evidence="4 5">
    <name type="scientific">Eumeta variegata</name>
    <name type="common">Bagworm moth</name>
    <name type="synonym">Eumeta japonica</name>
    <dbReference type="NCBI Taxonomy" id="151549"/>
    <lineage>
        <taxon>Eukaryota</taxon>
        <taxon>Metazoa</taxon>
        <taxon>Ecdysozoa</taxon>
        <taxon>Arthropoda</taxon>
        <taxon>Hexapoda</taxon>
        <taxon>Insecta</taxon>
        <taxon>Pterygota</taxon>
        <taxon>Neoptera</taxon>
        <taxon>Endopterygota</taxon>
        <taxon>Lepidoptera</taxon>
        <taxon>Glossata</taxon>
        <taxon>Ditrysia</taxon>
        <taxon>Tineoidea</taxon>
        <taxon>Psychidae</taxon>
        <taxon>Oiketicinae</taxon>
        <taxon>Eumeta</taxon>
    </lineage>
</organism>
<dbReference type="PANTHER" id="PTHR19316">
    <property type="entry name" value="PROTEIN FOLDING REGULATOR"/>
    <property type="match status" value="1"/>
</dbReference>
<dbReference type="SUPFAM" id="SSF48371">
    <property type="entry name" value="ARM repeat"/>
    <property type="match status" value="1"/>
</dbReference>
<evidence type="ECO:0000313" key="4">
    <source>
        <dbReference type="EMBL" id="GBP73916.1"/>
    </source>
</evidence>
<dbReference type="GO" id="GO:0046872">
    <property type="term" value="F:metal ion binding"/>
    <property type="evidence" value="ECO:0007669"/>
    <property type="project" value="UniProtKB-KW"/>
</dbReference>
<evidence type="ECO:0000256" key="1">
    <source>
        <dbReference type="ARBA" id="ARBA00001968"/>
    </source>
</evidence>
<dbReference type="InterPro" id="IPR050693">
    <property type="entry name" value="Hsp70_NEF-Inhibitors"/>
</dbReference>
<evidence type="ECO:0000313" key="5">
    <source>
        <dbReference type="Proteomes" id="UP000299102"/>
    </source>
</evidence>
<comment type="cofactor">
    <cofactor evidence="1">
        <name>a divalent metal cation</name>
        <dbReference type="ChEBI" id="CHEBI:60240"/>
    </cofactor>
</comment>
<sequence length="632" mass="71396">MIDVGAYGRNSDGGIYEKSLMGKLFEQKALNVPQDEPLSVNSQPMPYTIVADAAFPLKPYLLKPYHKDKLVNNDANKIFNYRLSRARRCVENAFGILRARFRVFHGPMQVQPDMVDKIVLAACCLHNFLRTETLLPEENLMDSTDHSSNIDCLINIESLPRNPSKNAVYVREKYKEYFISPEGRVPWQIEIIRRDVCATSHAPYRNTFVCCAVSRHNPHHRSGAIGGEQSAPRQNALRHDTTRKYVPNHIKCMKPICSWRATTRHDTEMGSNNPVQNSGNETNAIAGAITFPTGNENSTDGNVQLTPVQPRQPTDLQGLLHFALEAIKADDPHGNIDFGEMNEEQRLLLEEVMSNLTMNEAELLQDSIKLLSDEERINSVRAEGPVPVDIKAAFSDLLEYVDNINTAIDFYKMGGFAMFPICYGSKNEMIRTLTSSILSEVCQNNPLCQAKILEFGLLNVLLNLAGTDKGHVLTKTLHALSCVIRGYDPASNAFVAQGGCAVLVKLMNEPERAIRNKAFLLTTILCHHYPHSRAKFIETDLIALIARHMKRKMNDKTQIHLSILQSLIKESDPRLFKQMRDPKLRLKSTVEEILKLPELQSEIFSKERDWCLQILTKVFGDEMQLQEDGPDR</sequence>
<dbReference type="STRING" id="151549.A0A4C1YCU0"/>
<dbReference type="InterPro" id="IPR016024">
    <property type="entry name" value="ARM-type_fold"/>
</dbReference>
<dbReference type="EMBL" id="BGZK01001192">
    <property type="protein sequence ID" value="GBP73916.1"/>
    <property type="molecule type" value="Genomic_DNA"/>
</dbReference>
<name>A0A4C1YCU0_EUMVA</name>
<dbReference type="Pfam" id="PF13359">
    <property type="entry name" value="DDE_Tnp_4"/>
    <property type="match status" value="1"/>
</dbReference>
<keyword evidence="5" id="KW-1185">Reference proteome</keyword>
<dbReference type="GO" id="GO:0000774">
    <property type="term" value="F:adenyl-nucleotide exchange factor activity"/>
    <property type="evidence" value="ECO:0007669"/>
    <property type="project" value="TreeGrafter"/>
</dbReference>
<dbReference type="InterPro" id="IPR027806">
    <property type="entry name" value="HARBI1_dom"/>
</dbReference>
<keyword evidence="2" id="KW-0479">Metal-binding</keyword>
<accession>A0A4C1YCU0</accession>
<protein>
    <submittedName>
        <fullName evidence="4">Hsp70-binding protein 1</fullName>
    </submittedName>
</protein>
<dbReference type="Proteomes" id="UP000299102">
    <property type="component" value="Unassembled WGS sequence"/>
</dbReference>
<evidence type="ECO:0000256" key="2">
    <source>
        <dbReference type="ARBA" id="ARBA00022723"/>
    </source>
</evidence>
<dbReference type="AlphaFoldDB" id="A0A4C1YCU0"/>
<dbReference type="InterPro" id="IPR011989">
    <property type="entry name" value="ARM-like"/>
</dbReference>
<gene>
    <name evidence="4" type="primary">Hspbp1</name>
    <name evidence="4" type="ORF">EVAR_103142_1</name>
</gene>
<evidence type="ECO:0000259" key="3">
    <source>
        <dbReference type="Pfam" id="PF13359"/>
    </source>
</evidence>
<dbReference type="GO" id="GO:0005783">
    <property type="term" value="C:endoplasmic reticulum"/>
    <property type="evidence" value="ECO:0007669"/>
    <property type="project" value="TreeGrafter"/>
</dbReference>
<dbReference type="OrthoDB" id="10250458at2759"/>
<reference evidence="4 5" key="1">
    <citation type="journal article" date="2019" name="Commun. Biol.">
        <title>The bagworm genome reveals a unique fibroin gene that provides high tensile strength.</title>
        <authorList>
            <person name="Kono N."/>
            <person name="Nakamura H."/>
            <person name="Ohtoshi R."/>
            <person name="Tomita M."/>
            <person name="Numata K."/>
            <person name="Arakawa K."/>
        </authorList>
    </citation>
    <scope>NUCLEOTIDE SEQUENCE [LARGE SCALE GENOMIC DNA]</scope>
</reference>
<dbReference type="Gene3D" id="1.25.10.10">
    <property type="entry name" value="Leucine-rich Repeat Variant"/>
    <property type="match status" value="1"/>
</dbReference>
<dbReference type="PANTHER" id="PTHR19316:SF18">
    <property type="entry name" value="HSP70-BINDING PROTEIN 1"/>
    <property type="match status" value="1"/>
</dbReference>